<gene>
    <name evidence="2" type="ORF">DNG_07345</name>
</gene>
<dbReference type="InterPro" id="IPR010730">
    <property type="entry name" value="HET"/>
</dbReference>
<reference evidence="2" key="1">
    <citation type="submission" date="2018-03" db="EMBL/GenBank/DDBJ databases">
        <authorList>
            <person name="Guldener U."/>
        </authorList>
    </citation>
    <scope>NUCLEOTIDE SEQUENCE</scope>
</reference>
<dbReference type="PANTHER" id="PTHR33112:SF12">
    <property type="entry name" value="HETEROKARYON INCOMPATIBILITY DOMAIN-CONTAINING PROTEIN"/>
    <property type="match status" value="1"/>
</dbReference>
<dbReference type="AlphaFoldDB" id="A0AAE8N4F4"/>
<proteinExistence type="predicted"/>
<dbReference type="PANTHER" id="PTHR33112">
    <property type="entry name" value="DOMAIN PROTEIN, PUTATIVE-RELATED"/>
    <property type="match status" value="1"/>
</dbReference>
<feature type="domain" description="Heterokaryon incompatibility" evidence="1">
    <location>
        <begin position="72"/>
        <end position="140"/>
    </location>
</feature>
<evidence type="ECO:0000259" key="1">
    <source>
        <dbReference type="Pfam" id="PF06985"/>
    </source>
</evidence>
<keyword evidence="3" id="KW-1185">Reference proteome</keyword>
<name>A0AAE8N4F4_9PEZI</name>
<dbReference type="EMBL" id="ONZQ02000010">
    <property type="protein sequence ID" value="SPO04660.1"/>
    <property type="molecule type" value="Genomic_DNA"/>
</dbReference>
<evidence type="ECO:0000313" key="2">
    <source>
        <dbReference type="EMBL" id="SPO04660.1"/>
    </source>
</evidence>
<dbReference type="Proteomes" id="UP001187682">
    <property type="component" value="Unassembled WGS sequence"/>
</dbReference>
<organism evidence="2 3">
    <name type="scientific">Cephalotrichum gorgonifer</name>
    <dbReference type="NCBI Taxonomy" id="2041049"/>
    <lineage>
        <taxon>Eukaryota</taxon>
        <taxon>Fungi</taxon>
        <taxon>Dikarya</taxon>
        <taxon>Ascomycota</taxon>
        <taxon>Pezizomycotina</taxon>
        <taxon>Sordariomycetes</taxon>
        <taxon>Hypocreomycetidae</taxon>
        <taxon>Microascales</taxon>
        <taxon>Microascaceae</taxon>
        <taxon>Cephalotrichum</taxon>
    </lineage>
</organism>
<protein>
    <recommendedName>
        <fullName evidence="1">Heterokaryon incompatibility domain-containing protein</fullName>
    </recommendedName>
</protein>
<sequence length="153" mass="17358">MSVEWFHLTSDASAGEQHVRPAAAEPVHLPVFTEMFDRYKERLQRQCWKGGSPWVVRRWSFYDLEKFAILVDKIKGVLGTLKDAIFLTREPKERFLWIDPLCIVQDDPIDLETQIGLMGTIFEQAYCIIVAVDAKGADGSLPDRGLFLSAGNT</sequence>
<accession>A0AAE8N4F4</accession>
<comment type="caution">
    <text evidence="2">The sequence shown here is derived from an EMBL/GenBank/DDBJ whole genome shotgun (WGS) entry which is preliminary data.</text>
</comment>
<dbReference type="Pfam" id="PF06985">
    <property type="entry name" value="HET"/>
    <property type="match status" value="1"/>
</dbReference>
<evidence type="ECO:0000313" key="3">
    <source>
        <dbReference type="Proteomes" id="UP001187682"/>
    </source>
</evidence>